<feature type="compositionally biased region" description="Acidic residues" evidence="3">
    <location>
        <begin position="38"/>
        <end position="50"/>
    </location>
</feature>
<feature type="region of interest" description="Disordered" evidence="3">
    <location>
        <begin position="38"/>
        <end position="121"/>
    </location>
</feature>
<name>A0A3R7QPP9_PENVA</name>
<dbReference type="Proteomes" id="UP000283509">
    <property type="component" value="Unassembled WGS sequence"/>
</dbReference>
<evidence type="ECO:0000256" key="3">
    <source>
        <dbReference type="SAM" id="MobiDB-lite"/>
    </source>
</evidence>
<accession>A0A3R7QPP9</accession>
<dbReference type="AlphaFoldDB" id="A0A3R7QPP9"/>
<dbReference type="OrthoDB" id="8998425at2759"/>
<reference evidence="4 5" key="1">
    <citation type="submission" date="2018-04" db="EMBL/GenBank/DDBJ databases">
        <authorList>
            <person name="Zhang X."/>
            <person name="Yuan J."/>
            <person name="Li F."/>
            <person name="Xiang J."/>
        </authorList>
    </citation>
    <scope>NUCLEOTIDE SEQUENCE [LARGE SCALE GENOMIC DNA]</scope>
    <source>
        <tissue evidence="4">Muscle</tissue>
    </source>
</reference>
<dbReference type="InterPro" id="IPR036055">
    <property type="entry name" value="LDL_receptor-like_sf"/>
</dbReference>
<dbReference type="PROSITE" id="PS01209">
    <property type="entry name" value="LDLRA_1"/>
    <property type="match status" value="1"/>
</dbReference>
<comment type="caution">
    <text evidence="2">Lacks conserved residue(s) required for the propagation of feature annotation.</text>
</comment>
<dbReference type="Pfam" id="PF00057">
    <property type="entry name" value="Ldl_recept_a"/>
    <property type="match status" value="1"/>
</dbReference>
<dbReference type="EMBL" id="QCYY01001948">
    <property type="protein sequence ID" value="ROT74047.1"/>
    <property type="molecule type" value="Genomic_DNA"/>
</dbReference>
<keyword evidence="5" id="KW-1185">Reference proteome</keyword>
<organism evidence="4 5">
    <name type="scientific">Penaeus vannamei</name>
    <name type="common">Whiteleg shrimp</name>
    <name type="synonym">Litopenaeus vannamei</name>
    <dbReference type="NCBI Taxonomy" id="6689"/>
    <lineage>
        <taxon>Eukaryota</taxon>
        <taxon>Metazoa</taxon>
        <taxon>Ecdysozoa</taxon>
        <taxon>Arthropoda</taxon>
        <taxon>Crustacea</taxon>
        <taxon>Multicrustacea</taxon>
        <taxon>Malacostraca</taxon>
        <taxon>Eumalacostraca</taxon>
        <taxon>Eucarida</taxon>
        <taxon>Decapoda</taxon>
        <taxon>Dendrobranchiata</taxon>
        <taxon>Penaeoidea</taxon>
        <taxon>Penaeidae</taxon>
        <taxon>Penaeus</taxon>
    </lineage>
</organism>
<proteinExistence type="predicted"/>
<protein>
    <submittedName>
        <fullName evidence="4">Uncharacterized protein</fullName>
    </submittedName>
</protein>
<evidence type="ECO:0000256" key="1">
    <source>
        <dbReference type="ARBA" id="ARBA00023157"/>
    </source>
</evidence>
<sequence length="184" mass="19582">MPKGTALSSAQAACTESEFTCVSDQECISLDWVCDDFPDCNDRSDEEPEIDCSTFDPGAASSSAGSSSSSSSSGGSSFNTNTDDDDDASSPVEETPDAPEASSGLSQEDTSEEEEEPEILPEKCSLSKCRSRGKMKFLDGRTYHYKYQTQTTTQVVGSSPKNTTISMEAALALNVLTACEMELV</sequence>
<dbReference type="GO" id="GO:0005319">
    <property type="term" value="F:lipid transporter activity"/>
    <property type="evidence" value="ECO:0007669"/>
    <property type="project" value="InterPro"/>
</dbReference>
<keyword evidence="1" id="KW-1015">Disulfide bond</keyword>
<evidence type="ECO:0000313" key="5">
    <source>
        <dbReference type="Proteomes" id="UP000283509"/>
    </source>
</evidence>
<dbReference type="InterPro" id="IPR023415">
    <property type="entry name" value="LDLR_class-A_CS"/>
</dbReference>
<dbReference type="SUPFAM" id="SSF57424">
    <property type="entry name" value="LDL receptor-like module"/>
    <property type="match status" value="1"/>
</dbReference>
<feature type="non-terminal residue" evidence="4">
    <location>
        <position position="184"/>
    </location>
</feature>
<reference evidence="4 5" key="2">
    <citation type="submission" date="2019-01" db="EMBL/GenBank/DDBJ databases">
        <title>The decoding of complex shrimp genome reveals the adaptation for benthos swimmer, frequently molting mechanism and breeding impact on genome.</title>
        <authorList>
            <person name="Sun Y."/>
            <person name="Gao Y."/>
            <person name="Yu Y."/>
        </authorList>
    </citation>
    <scope>NUCLEOTIDE SEQUENCE [LARGE SCALE GENOMIC DNA]</scope>
    <source>
        <tissue evidence="4">Muscle</tissue>
    </source>
</reference>
<feature type="compositionally biased region" description="Acidic residues" evidence="3">
    <location>
        <begin position="109"/>
        <end position="119"/>
    </location>
</feature>
<dbReference type="InterPro" id="IPR002172">
    <property type="entry name" value="LDrepeatLR_classA_rpt"/>
</dbReference>
<dbReference type="Gene3D" id="4.10.400.10">
    <property type="entry name" value="Low-density Lipoprotein Receptor"/>
    <property type="match status" value="1"/>
</dbReference>
<dbReference type="PROSITE" id="PS50068">
    <property type="entry name" value="LDLRA_2"/>
    <property type="match status" value="1"/>
</dbReference>
<dbReference type="CDD" id="cd00112">
    <property type="entry name" value="LDLa"/>
    <property type="match status" value="1"/>
</dbReference>
<gene>
    <name evidence="4" type="ORF">C7M84_007466</name>
</gene>
<dbReference type="Gene3D" id="2.30.230.10">
    <property type="entry name" value="Lipovitellin, beta-sheet shell regions, chain A"/>
    <property type="match status" value="1"/>
</dbReference>
<feature type="compositionally biased region" description="Low complexity" evidence="3">
    <location>
        <begin position="58"/>
        <end position="81"/>
    </location>
</feature>
<evidence type="ECO:0000256" key="2">
    <source>
        <dbReference type="PROSITE-ProRule" id="PRU00124"/>
    </source>
</evidence>
<evidence type="ECO:0000313" key="4">
    <source>
        <dbReference type="EMBL" id="ROT74047.1"/>
    </source>
</evidence>
<dbReference type="InterPro" id="IPR015816">
    <property type="entry name" value="Vitellinogen_b-sht_N"/>
</dbReference>
<dbReference type="SMART" id="SM00192">
    <property type="entry name" value="LDLa"/>
    <property type="match status" value="1"/>
</dbReference>
<comment type="caution">
    <text evidence="4">The sequence shown here is derived from an EMBL/GenBank/DDBJ whole genome shotgun (WGS) entry which is preliminary data.</text>
</comment>